<evidence type="ECO:0000313" key="9">
    <source>
        <dbReference type="EMBL" id="MPN18779.1"/>
    </source>
</evidence>
<evidence type="ECO:0000256" key="7">
    <source>
        <dbReference type="ARBA" id="ARBA00023027"/>
    </source>
</evidence>
<dbReference type="InterPro" id="IPR014729">
    <property type="entry name" value="Rossmann-like_a/b/a_fold"/>
</dbReference>
<feature type="domain" description="Cytidyltransferase-like" evidence="8">
    <location>
        <begin position="5"/>
        <end position="132"/>
    </location>
</feature>
<dbReference type="InterPro" id="IPR005248">
    <property type="entry name" value="NadD/NMNAT"/>
</dbReference>
<dbReference type="AlphaFoldDB" id="A0A645FYS0"/>
<dbReference type="CDD" id="cd02165">
    <property type="entry name" value="NMNAT"/>
    <property type="match status" value="1"/>
</dbReference>
<dbReference type="PANTHER" id="PTHR39321">
    <property type="entry name" value="NICOTINATE-NUCLEOTIDE ADENYLYLTRANSFERASE-RELATED"/>
    <property type="match status" value="1"/>
</dbReference>
<keyword evidence="7" id="KW-0520">NAD</keyword>
<evidence type="ECO:0000256" key="5">
    <source>
        <dbReference type="ARBA" id="ARBA00022741"/>
    </source>
</evidence>
<name>A0A645FYS0_9ZZZZ</name>
<evidence type="ECO:0000256" key="4">
    <source>
        <dbReference type="ARBA" id="ARBA00022695"/>
    </source>
</evidence>
<gene>
    <name evidence="9" type="primary">nadD_39</name>
    <name evidence="9" type="ORF">SDC9_166142</name>
</gene>
<comment type="caution">
    <text evidence="9">The sequence shown here is derived from an EMBL/GenBank/DDBJ whole genome shotgun (WGS) entry which is preliminary data.</text>
</comment>
<accession>A0A645FYS0</accession>
<evidence type="ECO:0000256" key="3">
    <source>
        <dbReference type="ARBA" id="ARBA00022679"/>
    </source>
</evidence>
<dbReference type="GO" id="GO:0004515">
    <property type="term" value="F:nicotinate-nucleotide adenylyltransferase activity"/>
    <property type="evidence" value="ECO:0007669"/>
    <property type="project" value="UniProtKB-EC"/>
</dbReference>
<protein>
    <submittedName>
        <fullName evidence="9">Nicotinate-nucleotide adenylyltransferase</fullName>
        <ecNumber evidence="9">2.7.7.18</ecNumber>
    </submittedName>
</protein>
<evidence type="ECO:0000256" key="1">
    <source>
        <dbReference type="ARBA" id="ARBA00004790"/>
    </source>
</evidence>
<keyword evidence="5" id="KW-0547">Nucleotide-binding</keyword>
<dbReference type="Pfam" id="PF01467">
    <property type="entry name" value="CTP_transf_like"/>
    <property type="match status" value="1"/>
</dbReference>
<dbReference type="GO" id="GO:0005524">
    <property type="term" value="F:ATP binding"/>
    <property type="evidence" value="ECO:0007669"/>
    <property type="project" value="UniProtKB-KW"/>
</dbReference>
<keyword evidence="2" id="KW-0662">Pyridine nucleotide biosynthesis</keyword>
<evidence type="ECO:0000256" key="6">
    <source>
        <dbReference type="ARBA" id="ARBA00022840"/>
    </source>
</evidence>
<organism evidence="9">
    <name type="scientific">bioreactor metagenome</name>
    <dbReference type="NCBI Taxonomy" id="1076179"/>
    <lineage>
        <taxon>unclassified sequences</taxon>
        <taxon>metagenomes</taxon>
        <taxon>ecological metagenomes</taxon>
    </lineage>
</organism>
<proteinExistence type="predicted"/>
<dbReference type="PANTHER" id="PTHR39321:SF3">
    <property type="entry name" value="PHOSPHOPANTETHEINE ADENYLYLTRANSFERASE"/>
    <property type="match status" value="1"/>
</dbReference>
<sequence length="159" mass="18673">MWFVVSPCNPLKEHPSLIDEYQRLDMVILAIGDNPSLKASDVEFTMPIPSYTIDTLHRLSELFPQHHFSLFIGSDNALVFDKWKNPDQILNEYEVFVYPRKGYDFQFVADKYPEMKLLDTPTYEISSTEIRDLIRENKDTGTWLHPEVAAYIHENNLYK</sequence>
<dbReference type="SUPFAM" id="SSF52374">
    <property type="entry name" value="Nucleotidylyl transferase"/>
    <property type="match status" value="1"/>
</dbReference>
<evidence type="ECO:0000256" key="2">
    <source>
        <dbReference type="ARBA" id="ARBA00022642"/>
    </source>
</evidence>
<keyword evidence="3 9" id="KW-0808">Transferase</keyword>
<dbReference type="UniPathway" id="UPA00253"/>
<reference evidence="9" key="1">
    <citation type="submission" date="2019-08" db="EMBL/GenBank/DDBJ databases">
        <authorList>
            <person name="Kucharzyk K."/>
            <person name="Murdoch R.W."/>
            <person name="Higgins S."/>
            <person name="Loffler F."/>
        </authorList>
    </citation>
    <scope>NUCLEOTIDE SEQUENCE</scope>
</reference>
<dbReference type="Gene3D" id="3.40.50.620">
    <property type="entry name" value="HUPs"/>
    <property type="match status" value="1"/>
</dbReference>
<evidence type="ECO:0000259" key="8">
    <source>
        <dbReference type="Pfam" id="PF01467"/>
    </source>
</evidence>
<dbReference type="GO" id="GO:0009435">
    <property type="term" value="P:NAD+ biosynthetic process"/>
    <property type="evidence" value="ECO:0007669"/>
    <property type="project" value="UniProtKB-UniPathway"/>
</dbReference>
<dbReference type="EMBL" id="VSSQ01066193">
    <property type="protein sequence ID" value="MPN18779.1"/>
    <property type="molecule type" value="Genomic_DNA"/>
</dbReference>
<dbReference type="InterPro" id="IPR004821">
    <property type="entry name" value="Cyt_trans-like"/>
</dbReference>
<dbReference type="NCBIfam" id="TIGR00482">
    <property type="entry name" value="nicotinate (nicotinamide) nucleotide adenylyltransferase"/>
    <property type="match status" value="1"/>
</dbReference>
<keyword evidence="6" id="KW-0067">ATP-binding</keyword>
<keyword evidence="4 9" id="KW-0548">Nucleotidyltransferase</keyword>
<dbReference type="EC" id="2.7.7.18" evidence="9"/>
<comment type="pathway">
    <text evidence="1">Cofactor biosynthesis; NAD(+) biosynthesis.</text>
</comment>